<dbReference type="InterPro" id="IPR008969">
    <property type="entry name" value="CarboxyPept-like_regulatory"/>
</dbReference>
<dbReference type="OrthoDB" id="1427655at2"/>
<name>G2PNM3_ALLRU</name>
<evidence type="ECO:0000313" key="1">
    <source>
        <dbReference type="EMBL" id="AEM72436.1"/>
    </source>
</evidence>
<sequence>MSRNFLEKYNNSGVAKYIQSSVHRFGWNRMFFLCFVLFANCIAAQKNEVLHGKITNNEAHGIHILNATQNVGTITDDSGNFSISAKKHDTIIFSAINLEPLKLIVTDRVLEIELNITLDQKVIELDGVTLNPYGLTGSLSKDVLNIPNPITAESLNLPNSSTPIITSNQRKLYEADSGNFIELYGSFPEAGIAINLHKILNRVSGRTNKIKRIINYEKGEEIINQLNTKFKHLYPNLTESETYNLALIEFYKKYD</sequence>
<dbReference type="Proteomes" id="UP000008908">
    <property type="component" value="Chromosome"/>
</dbReference>
<proteinExistence type="predicted"/>
<keyword evidence="2" id="KW-1185">Reference proteome</keyword>
<dbReference type="Pfam" id="PF13715">
    <property type="entry name" value="CarbopepD_reg_2"/>
    <property type="match status" value="1"/>
</dbReference>
<dbReference type="RefSeq" id="WP_014034710.1">
    <property type="nucleotide sequence ID" value="NC_015945.1"/>
</dbReference>
<evidence type="ECO:0000313" key="2">
    <source>
        <dbReference type="Proteomes" id="UP000008908"/>
    </source>
</evidence>
<dbReference type="AlphaFoldDB" id="G2PNM3"/>
<dbReference type="SUPFAM" id="SSF49464">
    <property type="entry name" value="Carboxypeptidase regulatory domain-like"/>
    <property type="match status" value="1"/>
</dbReference>
<dbReference type="STRING" id="886377.Murru_3424"/>
<reference evidence="1 2" key="2">
    <citation type="journal article" date="2012" name="Stand. Genomic Sci.">
        <title>Complete genome sequence of the facultatively anaerobic, appendaged bacterium Muricauda ruestringensis type strain (B1(T)).</title>
        <authorList>
            <person name="Huntemann M."/>
            <person name="Teshima H."/>
            <person name="Lapidus A."/>
            <person name="Nolan M."/>
            <person name="Lucas S."/>
            <person name="Hammon N."/>
            <person name="Deshpande S."/>
            <person name="Cheng J.F."/>
            <person name="Tapia R."/>
            <person name="Goodwin L.A."/>
            <person name="Pitluck S."/>
            <person name="Liolios K."/>
            <person name="Pagani I."/>
            <person name="Ivanova N."/>
            <person name="Mavromatis K."/>
            <person name="Mikhailova N."/>
            <person name="Pati A."/>
            <person name="Chen A."/>
            <person name="Palaniappan K."/>
            <person name="Land M."/>
            <person name="Hauser L."/>
            <person name="Pan C."/>
            <person name="Brambilla E.M."/>
            <person name="Rohde M."/>
            <person name="Spring S."/>
            <person name="Goker M."/>
            <person name="Detter J.C."/>
            <person name="Bristow J."/>
            <person name="Eisen J.A."/>
            <person name="Markowitz V."/>
            <person name="Hugenholtz P."/>
            <person name="Kyrpides N.C."/>
            <person name="Klenk H.P."/>
            <person name="Woyke T."/>
        </authorList>
    </citation>
    <scope>NUCLEOTIDE SEQUENCE [LARGE SCALE GENOMIC DNA]</scope>
    <source>
        <strain evidence="2">DSM 13258 / LMG 19739 / B1</strain>
    </source>
</reference>
<dbReference type="KEGG" id="mrs:Murru_3424"/>
<protein>
    <submittedName>
        <fullName evidence="1">Outer membrane protein</fullName>
    </submittedName>
</protein>
<dbReference type="eggNOG" id="COG1629">
    <property type="taxonomic scope" value="Bacteria"/>
</dbReference>
<gene>
    <name evidence="1" type="ordered locus">Murru_3424</name>
</gene>
<accession>G2PNM3</accession>
<dbReference type="EMBL" id="CP002999">
    <property type="protein sequence ID" value="AEM72436.1"/>
    <property type="molecule type" value="Genomic_DNA"/>
</dbReference>
<organism evidence="1 2">
    <name type="scientific">Allomuricauda ruestringensis (strain DSM 13258 / CIP 107369 / LMG 19739 / B1)</name>
    <name type="common">Muricauda ruestringensis</name>
    <dbReference type="NCBI Taxonomy" id="886377"/>
    <lineage>
        <taxon>Bacteria</taxon>
        <taxon>Pseudomonadati</taxon>
        <taxon>Bacteroidota</taxon>
        <taxon>Flavobacteriia</taxon>
        <taxon>Flavobacteriales</taxon>
        <taxon>Flavobacteriaceae</taxon>
        <taxon>Flagellimonas</taxon>
    </lineage>
</organism>
<reference evidence="2" key="1">
    <citation type="submission" date="2011-08" db="EMBL/GenBank/DDBJ databases">
        <title>The complete genome of Muricauda ruestringensis DSM 13258.</title>
        <authorList>
            <person name="Lucas S."/>
            <person name="Han J."/>
            <person name="Lapidus A."/>
            <person name="Bruce D."/>
            <person name="Goodwin L."/>
            <person name="Pitluck S."/>
            <person name="Peters L."/>
            <person name="Kyrpides N."/>
            <person name="Mavromatis K."/>
            <person name="Ivanova N."/>
            <person name="Ovchinnikova G."/>
            <person name="Teshima H."/>
            <person name="Detter J.C."/>
            <person name="Tapia R."/>
            <person name="Han C."/>
            <person name="Land M."/>
            <person name="Hauser L."/>
            <person name="Markowitz V."/>
            <person name="Cheng J.-F."/>
            <person name="Hugenholtz P."/>
            <person name="Woyke T."/>
            <person name="Wu D."/>
            <person name="Spring S."/>
            <person name="Schroeder M."/>
            <person name="Brambilla E."/>
            <person name="Klenk H.-P."/>
            <person name="Eisen J.A."/>
        </authorList>
    </citation>
    <scope>NUCLEOTIDE SEQUENCE [LARGE SCALE GENOMIC DNA]</scope>
    <source>
        <strain evidence="2">DSM 13258 / LMG 19739 / B1</strain>
    </source>
</reference>
<dbReference type="HOGENOM" id="CLU_088900_2_1_10"/>